<evidence type="ECO:0000256" key="1">
    <source>
        <dbReference type="SAM" id="MobiDB-lite"/>
    </source>
</evidence>
<evidence type="ECO:0000313" key="3">
    <source>
        <dbReference type="Proteomes" id="UP000005239"/>
    </source>
</evidence>
<organism evidence="2 3">
    <name type="scientific">Pristionchus pacificus</name>
    <name type="common">Parasitic nematode worm</name>
    <dbReference type="NCBI Taxonomy" id="54126"/>
    <lineage>
        <taxon>Eukaryota</taxon>
        <taxon>Metazoa</taxon>
        <taxon>Ecdysozoa</taxon>
        <taxon>Nematoda</taxon>
        <taxon>Chromadorea</taxon>
        <taxon>Rhabditida</taxon>
        <taxon>Rhabditina</taxon>
        <taxon>Diplogasteromorpha</taxon>
        <taxon>Diplogasteroidea</taxon>
        <taxon>Neodiplogasteridae</taxon>
        <taxon>Pristionchus</taxon>
    </lineage>
</organism>
<feature type="compositionally biased region" description="Basic and acidic residues" evidence="1">
    <location>
        <begin position="197"/>
        <end position="213"/>
    </location>
</feature>
<reference evidence="2" key="2">
    <citation type="submission" date="2022-06" db="UniProtKB">
        <authorList>
            <consortium name="EnsemblMetazoa"/>
        </authorList>
    </citation>
    <scope>IDENTIFICATION</scope>
    <source>
        <strain evidence="2">PS312</strain>
    </source>
</reference>
<name>A0A2A6C360_PRIPA</name>
<accession>A0A2A6C360</accession>
<protein>
    <submittedName>
        <fullName evidence="2">Uncharacterized protein</fullName>
    </submittedName>
</protein>
<reference evidence="3" key="1">
    <citation type="journal article" date="2008" name="Nat. Genet.">
        <title>The Pristionchus pacificus genome provides a unique perspective on nematode lifestyle and parasitism.</title>
        <authorList>
            <person name="Dieterich C."/>
            <person name="Clifton S.W."/>
            <person name="Schuster L.N."/>
            <person name="Chinwalla A."/>
            <person name="Delehaunty K."/>
            <person name="Dinkelacker I."/>
            <person name="Fulton L."/>
            <person name="Fulton R."/>
            <person name="Godfrey J."/>
            <person name="Minx P."/>
            <person name="Mitreva M."/>
            <person name="Roeseler W."/>
            <person name="Tian H."/>
            <person name="Witte H."/>
            <person name="Yang S.P."/>
            <person name="Wilson R.K."/>
            <person name="Sommer R.J."/>
        </authorList>
    </citation>
    <scope>NUCLEOTIDE SEQUENCE [LARGE SCALE GENOMIC DNA]</scope>
    <source>
        <strain evidence="3">PS312</strain>
    </source>
</reference>
<dbReference type="EnsemblMetazoa" id="PPA33036.1">
    <property type="protein sequence ID" value="PPA33036.1"/>
    <property type="gene ID" value="WBGene00205896"/>
</dbReference>
<proteinExistence type="predicted"/>
<dbReference type="AlphaFoldDB" id="A0A2A6C360"/>
<evidence type="ECO:0000313" key="2">
    <source>
        <dbReference type="EnsemblMetazoa" id="PPA33036.1"/>
    </source>
</evidence>
<feature type="region of interest" description="Disordered" evidence="1">
    <location>
        <begin position="179"/>
        <end position="213"/>
    </location>
</feature>
<accession>A0A8R1UL10</accession>
<gene>
    <name evidence="2" type="primary">WBGene00205896</name>
</gene>
<dbReference type="Proteomes" id="UP000005239">
    <property type="component" value="Unassembled WGS sequence"/>
</dbReference>
<keyword evidence="3" id="KW-1185">Reference proteome</keyword>
<sequence>MQHARDIHWNPFPDEVPPRTAVNMRKIQRIIAESMRKIQGKIIPDVDPVNTSLDPLLVGEYGEDLNFISTFNMFVITNEETADAYDPFREYLLVTLDLYLPNTNFTKHLKKLPKGIPTPSYLRRPPNPYRKYIVNPGPDDPTGAIFHRRFKEYLDLGFNNLLNRLERGVTIPDPYLYDAQYDQPLSGESEENGDNGTESREERNEGIEEGNRE</sequence>